<dbReference type="PROSITE" id="PS00301">
    <property type="entry name" value="G_TR_1"/>
    <property type="match status" value="1"/>
</dbReference>
<keyword evidence="9" id="KW-0479">Metal-binding</keyword>
<dbReference type="NCBIfam" id="TIGR00231">
    <property type="entry name" value="small_GTP"/>
    <property type="match status" value="1"/>
</dbReference>
<dbReference type="EC" id="3.6.5.3" evidence="9"/>
<dbReference type="SUPFAM" id="SSF50447">
    <property type="entry name" value="Translation proteins"/>
    <property type="match status" value="1"/>
</dbReference>
<reference evidence="11 12" key="1">
    <citation type="submission" date="2021-03" db="EMBL/GenBank/DDBJ databases">
        <title>Metabolic Capacity of the Antarctic Cyanobacterium Phormidium pseudopriestleyi that Sustains Oxygenic Photosynthesis in the Presence of Hydrogen Sulfide.</title>
        <authorList>
            <person name="Lumian J.E."/>
            <person name="Jungblut A.D."/>
            <person name="Dillon M.L."/>
            <person name="Hawes I."/>
            <person name="Doran P.T."/>
            <person name="Mackey T.J."/>
            <person name="Dick G.J."/>
            <person name="Grettenberger C.L."/>
            <person name="Sumner D.Y."/>
        </authorList>
    </citation>
    <scope>NUCLEOTIDE SEQUENCE [LARGE SCALE GENOMIC DNA]</scope>
    <source>
        <strain evidence="11 12">FRX01</strain>
    </source>
</reference>
<comment type="subunit">
    <text evidence="1 9">Monomer.</text>
</comment>
<dbReference type="Gene3D" id="3.40.50.300">
    <property type="entry name" value="P-loop containing nucleotide triphosphate hydrolases"/>
    <property type="match status" value="1"/>
</dbReference>
<dbReference type="InterPro" id="IPR027417">
    <property type="entry name" value="P-loop_NTPase"/>
</dbReference>
<evidence type="ECO:0000256" key="9">
    <source>
        <dbReference type="HAMAP-Rule" id="MF_00118"/>
    </source>
</evidence>
<dbReference type="InterPro" id="IPR033720">
    <property type="entry name" value="EFTU_2"/>
</dbReference>
<protein>
    <recommendedName>
        <fullName evidence="8 9">Elongation factor Tu</fullName>
        <shortName evidence="9">EF-Tu</shortName>
        <ecNumber evidence="9">3.6.5.3</ecNumber>
    </recommendedName>
</protein>
<dbReference type="Pfam" id="PF00009">
    <property type="entry name" value="GTP_EFTU"/>
    <property type="match status" value="1"/>
</dbReference>
<organism evidence="11 12">
    <name type="scientific">Phormidium pseudopriestleyi FRX01</name>
    <dbReference type="NCBI Taxonomy" id="1759528"/>
    <lineage>
        <taxon>Bacteria</taxon>
        <taxon>Bacillati</taxon>
        <taxon>Cyanobacteriota</taxon>
        <taxon>Cyanophyceae</taxon>
        <taxon>Oscillatoriophycideae</taxon>
        <taxon>Oscillatoriales</taxon>
        <taxon>Oscillatoriaceae</taxon>
        <taxon>Phormidium</taxon>
    </lineage>
</organism>
<dbReference type="CDD" id="cd03707">
    <property type="entry name" value="EFTU_III"/>
    <property type="match status" value="1"/>
</dbReference>
<feature type="domain" description="Tr-type G" evidence="10">
    <location>
        <begin position="10"/>
        <end position="214"/>
    </location>
</feature>
<evidence type="ECO:0000313" key="11">
    <source>
        <dbReference type="EMBL" id="MBO0350184.1"/>
    </source>
</evidence>
<dbReference type="InterPro" id="IPR005225">
    <property type="entry name" value="Small_GTP-bd"/>
</dbReference>
<dbReference type="NCBIfam" id="NF000766">
    <property type="entry name" value="PRK00049.1"/>
    <property type="match status" value="1"/>
</dbReference>
<keyword evidence="2 9" id="KW-0547">Nucleotide-binding</keyword>
<dbReference type="PANTHER" id="PTHR43721:SF22">
    <property type="entry name" value="ELONGATION FACTOR TU, MITOCHONDRIAL"/>
    <property type="match status" value="1"/>
</dbReference>
<dbReference type="NCBIfam" id="NF009373">
    <property type="entry name" value="PRK12736.1"/>
    <property type="match status" value="1"/>
</dbReference>
<evidence type="ECO:0000256" key="8">
    <source>
        <dbReference type="ARBA" id="ARBA00029554"/>
    </source>
</evidence>
<keyword evidence="7 9" id="KW-0342">GTP-binding</keyword>
<dbReference type="EMBL" id="JAFLQW010000371">
    <property type="protein sequence ID" value="MBO0350184.1"/>
    <property type="molecule type" value="Genomic_DNA"/>
</dbReference>
<feature type="binding site" evidence="9">
    <location>
        <begin position="81"/>
        <end position="85"/>
    </location>
    <ligand>
        <name>GTP</name>
        <dbReference type="ChEBI" id="CHEBI:37565"/>
    </ligand>
</feature>
<dbReference type="PANTHER" id="PTHR43721">
    <property type="entry name" value="ELONGATION FACTOR TU-RELATED"/>
    <property type="match status" value="1"/>
</dbReference>
<keyword evidence="12" id="KW-1185">Reference proteome</keyword>
<dbReference type="Proteomes" id="UP000664844">
    <property type="component" value="Unassembled WGS sequence"/>
</dbReference>
<evidence type="ECO:0000256" key="6">
    <source>
        <dbReference type="ARBA" id="ARBA00022917"/>
    </source>
</evidence>
<dbReference type="GO" id="GO:0003746">
    <property type="term" value="F:translation elongation factor activity"/>
    <property type="evidence" value="ECO:0007669"/>
    <property type="project" value="UniProtKB-KW"/>
</dbReference>
<feature type="binding site" evidence="9">
    <location>
        <begin position="19"/>
        <end position="26"/>
    </location>
    <ligand>
        <name>GTP</name>
        <dbReference type="ChEBI" id="CHEBI:37565"/>
    </ligand>
</feature>
<evidence type="ECO:0000256" key="7">
    <source>
        <dbReference type="ARBA" id="ARBA00023134"/>
    </source>
</evidence>
<dbReference type="InterPro" id="IPR041709">
    <property type="entry name" value="EF-Tu_GTP-bd"/>
</dbReference>
<comment type="similarity">
    <text evidence="9">Belongs to the TRAFAC class translation factor GTPase superfamily. Classic translation factor GTPase family. EF-Tu/EF-1A subfamily.</text>
</comment>
<sequence length="413" mass="45178">MARAKFERNKPHVNIGTIGHVDHGKTTLTAAITLTLAALGQAKARKYDEIDAAPEEKERGITINTAHVEYETTDRHYAHVDCPGHADYVKNMITGAAQMDGAILVVSAADGPMPQTREHILLAKQVGVPNIVVFLNKQDQVDDEELLELVELEVRELLTSYDFPGDDIPIVSGSGLLALEALTKTPGLKKGDNEWVDKIYALMDQVDAYIPTPERAIDKPFLMAVEDVFSITGRGTVATGRIERGKVKVGETVELVGIKDTRSTTVTGVEMFQKILEEGLAGDNVGVLLRGIQKADIERGMVIAKPGSITPHTQFESEVYILKKEEGGRHTPFFSGYRPQFFVRTTDVTGTIKAFTSDEGDEVEMVMPGDRIKMTVELINPIAIEQGMRFAIREGGRTVGAGVVSKILDQPKK</sequence>
<dbReference type="InterPro" id="IPR031157">
    <property type="entry name" value="G_TR_CS"/>
</dbReference>
<comment type="subcellular location">
    <subcellularLocation>
        <location evidence="9">Cytoplasm</location>
    </subcellularLocation>
</comment>
<dbReference type="HAMAP" id="MF_00118_B">
    <property type="entry name" value="EF_Tu_B"/>
    <property type="match status" value="1"/>
</dbReference>
<name>A0ABS3FT57_9CYAN</name>
<keyword evidence="6 9" id="KW-0648">Protein biosynthesis</keyword>
<dbReference type="PROSITE" id="PS51722">
    <property type="entry name" value="G_TR_2"/>
    <property type="match status" value="1"/>
</dbReference>
<dbReference type="InterPro" id="IPR050055">
    <property type="entry name" value="EF-Tu_GTPase"/>
</dbReference>
<evidence type="ECO:0000259" key="10">
    <source>
        <dbReference type="PROSITE" id="PS51722"/>
    </source>
</evidence>
<dbReference type="InterPro" id="IPR009001">
    <property type="entry name" value="Transl_elong_EF1A/Init_IF2_C"/>
</dbReference>
<comment type="caution">
    <text evidence="11">The sequence shown here is derived from an EMBL/GenBank/DDBJ whole genome shotgun (WGS) entry which is preliminary data.</text>
</comment>
<dbReference type="InterPro" id="IPR004541">
    <property type="entry name" value="Transl_elong_EFTu/EF1A_bac/org"/>
</dbReference>
<dbReference type="NCBIfam" id="NF009372">
    <property type="entry name" value="PRK12735.1"/>
    <property type="match status" value="1"/>
</dbReference>
<evidence type="ECO:0000256" key="1">
    <source>
        <dbReference type="ARBA" id="ARBA00011245"/>
    </source>
</evidence>
<dbReference type="Pfam" id="PF03144">
    <property type="entry name" value="GTP_EFTU_D2"/>
    <property type="match status" value="1"/>
</dbReference>
<dbReference type="SUPFAM" id="SSF52540">
    <property type="entry name" value="P-loop containing nucleoside triphosphate hydrolases"/>
    <property type="match status" value="1"/>
</dbReference>
<evidence type="ECO:0000256" key="3">
    <source>
        <dbReference type="ARBA" id="ARBA00022768"/>
    </source>
</evidence>
<comment type="function">
    <text evidence="9">GTP hydrolase that promotes the GTP-dependent binding of aminoacyl-tRNA to the A-site of ribosomes during protein biosynthesis.</text>
</comment>
<gene>
    <name evidence="9 11" type="primary">tuf</name>
    <name evidence="11" type="ORF">J0895_13890</name>
</gene>
<evidence type="ECO:0000256" key="4">
    <source>
        <dbReference type="ARBA" id="ARBA00022801"/>
    </source>
</evidence>
<dbReference type="CDD" id="cd01884">
    <property type="entry name" value="EF_Tu"/>
    <property type="match status" value="1"/>
</dbReference>
<dbReference type="RefSeq" id="WP_207088672.1">
    <property type="nucleotide sequence ID" value="NZ_JAFLQW010000371.1"/>
</dbReference>
<keyword evidence="9" id="KW-0963">Cytoplasm</keyword>
<dbReference type="InterPro" id="IPR009000">
    <property type="entry name" value="Transl_B-barrel_sf"/>
</dbReference>
<keyword evidence="5 9" id="KW-0460">Magnesium</keyword>
<comment type="catalytic activity">
    <reaction evidence="9">
        <text>GTP + H2O = GDP + phosphate + H(+)</text>
        <dbReference type="Rhea" id="RHEA:19669"/>
        <dbReference type="ChEBI" id="CHEBI:15377"/>
        <dbReference type="ChEBI" id="CHEBI:15378"/>
        <dbReference type="ChEBI" id="CHEBI:37565"/>
        <dbReference type="ChEBI" id="CHEBI:43474"/>
        <dbReference type="ChEBI" id="CHEBI:58189"/>
        <dbReference type="EC" id="3.6.5.3"/>
    </reaction>
</comment>
<dbReference type="CDD" id="cd03697">
    <property type="entry name" value="EFTU_II"/>
    <property type="match status" value="1"/>
</dbReference>
<evidence type="ECO:0000256" key="2">
    <source>
        <dbReference type="ARBA" id="ARBA00022741"/>
    </source>
</evidence>
<dbReference type="NCBIfam" id="TIGR00485">
    <property type="entry name" value="EF-Tu"/>
    <property type="match status" value="1"/>
</dbReference>
<dbReference type="Pfam" id="PF03143">
    <property type="entry name" value="GTP_EFTU_D3"/>
    <property type="match status" value="1"/>
</dbReference>
<dbReference type="InterPro" id="IPR004160">
    <property type="entry name" value="Transl_elong_EFTu/EF1A_C"/>
</dbReference>
<evidence type="ECO:0000256" key="5">
    <source>
        <dbReference type="ARBA" id="ARBA00022842"/>
    </source>
</evidence>
<dbReference type="InterPro" id="IPR000795">
    <property type="entry name" value="T_Tr_GTP-bd_dom"/>
</dbReference>
<feature type="binding site" evidence="9">
    <location>
        <begin position="136"/>
        <end position="139"/>
    </location>
    <ligand>
        <name>GTP</name>
        <dbReference type="ChEBI" id="CHEBI:37565"/>
    </ligand>
</feature>
<dbReference type="PRINTS" id="PR00315">
    <property type="entry name" value="ELONGATNFCT"/>
</dbReference>
<feature type="binding site" evidence="9">
    <location>
        <position position="26"/>
    </location>
    <ligand>
        <name>Mg(2+)</name>
        <dbReference type="ChEBI" id="CHEBI:18420"/>
    </ligand>
</feature>
<dbReference type="InterPro" id="IPR004161">
    <property type="entry name" value="EFTu-like_2"/>
</dbReference>
<dbReference type="Gene3D" id="2.40.30.10">
    <property type="entry name" value="Translation factors"/>
    <property type="match status" value="2"/>
</dbReference>
<proteinExistence type="inferred from homology"/>
<accession>A0ABS3FT57</accession>
<dbReference type="SUPFAM" id="SSF50465">
    <property type="entry name" value="EF-Tu/eEF-1alpha/eIF2-gamma C-terminal domain"/>
    <property type="match status" value="1"/>
</dbReference>
<keyword evidence="3 9" id="KW-0251">Elongation factor</keyword>
<evidence type="ECO:0000313" key="12">
    <source>
        <dbReference type="Proteomes" id="UP000664844"/>
    </source>
</evidence>
<keyword evidence="4 9" id="KW-0378">Hydrolase</keyword>